<gene>
    <name evidence="2" type="ORF">MGLY_01740</name>
</gene>
<dbReference type="SUPFAM" id="SSF58113">
    <property type="entry name" value="Apolipoprotein A-I"/>
    <property type="match status" value="1"/>
</dbReference>
<keyword evidence="3" id="KW-1185">Reference proteome</keyword>
<evidence type="ECO:0000313" key="3">
    <source>
        <dbReference type="Proteomes" id="UP000425916"/>
    </source>
</evidence>
<protein>
    <submittedName>
        <fullName evidence="2">Uncharacterized protein</fullName>
    </submittedName>
</protein>
<evidence type="ECO:0000256" key="1">
    <source>
        <dbReference type="SAM" id="Phobius"/>
    </source>
</evidence>
<sequence length="135" mass="15523">MSAMPEESLREIAAANEPPRTLASPEFFFLLQRIDRLDEKLTKEIRDGDQKSEERINAVEQRLTRRIDAVEQKLNQRIEAVEQKLSQRIDAIDDKLNNRIDKLDDKLGNLRFWAISAVITIALGFIGTIASLLYK</sequence>
<dbReference type="EMBL" id="CP046244">
    <property type="protein sequence ID" value="QGP90862.1"/>
    <property type="molecule type" value="Genomic_DNA"/>
</dbReference>
<accession>A0A6I5ZLW3</accession>
<feature type="transmembrane region" description="Helical" evidence="1">
    <location>
        <begin position="112"/>
        <end position="134"/>
    </location>
</feature>
<dbReference type="AlphaFoldDB" id="A0A6I5ZLW3"/>
<name>A0A6I5ZLW3_9FIRM</name>
<organism evidence="2 3">
    <name type="scientific">Neomoorella glycerini</name>
    <dbReference type="NCBI Taxonomy" id="55779"/>
    <lineage>
        <taxon>Bacteria</taxon>
        <taxon>Bacillati</taxon>
        <taxon>Bacillota</taxon>
        <taxon>Clostridia</taxon>
        <taxon>Neomoorellales</taxon>
        <taxon>Neomoorellaceae</taxon>
        <taxon>Neomoorella</taxon>
    </lineage>
</organism>
<keyword evidence="1" id="KW-0812">Transmembrane</keyword>
<keyword evidence="1" id="KW-1133">Transmembrane helix</keyword>
<dbReference type="Proteomes" id="UP000425916">
    <property type="component" value="Chromosome"/>
</dbReference>
<keyword evidence="1" id="KW-0472">Membrane</keyword>
<reference evidence="2 3" key="1">
    <citation type="submission" date="2019-11" db="EMBL/GenBank/DDBJ databases">
        <title>Genome sequence of Moorella glycerini DSM11254.</title>
        <authorList>
            <person name="Poehlein A."/>
            <person name="Boeer T."/>
            <person name="Daniel R."/>
        </authorList>
    </citation>
    <scope>NUCLEOTIDE SEQUENCE [LARGE SCALE GENOMIC DNA]</scope>
    <source>
        <strain evidence="2 3">DSM 11254</strain>
    </source>
</reference>
<proteinExistence type="predicted"/>
<evidence type="ECO:0000313" key="2">
    <source>
        <dbReference type="EMBL" id="QGP90862.1"/>
    </source>
</evidence>
<dbReference type="Gene3D" id="1.20.120.20">
    <property type="entry name" value="Apolipoprotein"/>
    <property type="match status" value="1"/>
</dbReference>